<evidence type="ECO:0000256" key="1">
    <source>
        <dbReference type="ARBA" id="ARBA00004141"/>
    </source>
</evidence>
<dbReference type="Pfam" id="PF13903">
    <property type="entry name" value="Claudin_2"/>
    <property type="match status" value="1"/>
</dbReference>
<feature type="transmembrane region" description="Helical" evidence="6">
    <location>
        <begin position="176"/>
        <end position="197"/>
    </location>
</feature>
<feature type="compositionally biased region" description="Polar residues" evidence="5">
    <location>
        <begin position="345"/>
        <end position="354"/>
    </location>
</feature>
<feature type="compositionally biased region" description="Basic residues" evidence="5">
    <location>
        <begin position="507"/>
        <end position="519"/>
    </location>
</feature>
<feature type="transmembrane region" description="Helical" evidence="6">
    <location>
        <begin position="7"/>
        <end position="28"/>
    </location>
</feature>
<accession>A0AAV4CZS2</accession>
<dbReference type="Gene3D" id="1.20.140.150">
    <property type="match status" value="1"/>
</dbReference>
<keyword evidence="8" id="KW-1185">Reference proteome</keyword>
<dbReference type="InterPro" id="IPR004031">
    <property type="entry name" value="PMP22/EMP/MP20/Claudin"/>
</dbReference>
<dbReference type="EMBL" id="BLXT01007237">
    <property type="protein sequence ID" value="GFO37409.1"/>
    <property type="molecule type" value="Genomic_DNA"/>
</dbReference>
<organism evidence="7 8">
    <name type="scientific">Plakobranchus ocellatus</name>
    <dbReference type="NCBI Taxonomy" id="259542"/>
    <lineage>
        <taxon>Eukaryota</taxon>
        <taxon>Metazoa</taxon>
        <taxon>Spiralia</taxon>
        <taxon>Lophotrochozoa</taxon>
        <taxon>Mollusca</taxon>
        <taxon>Gastropoda</taxon>
        <taxon>Heterobranchia</taxon>
        <taxon>Euthyneura</taxon>
        <taxon>Panpulmonata</taxon>
        <taxon>Sacoglossa</taxon>
        <taxon>Placobranchoidea</taxon>
        <taxon>Plakobranchidae</taxon>
        <taxon>Plakobranchus</taxon>
    </lineage>
</organism>
<feature type="transmembrane region" description="Helical" evidence="6">
    <location>
        <begin position="90"/>
        <end position="110"/>
    </location>
</feature>
<dbReference type="AlphaFoldDB" id="A0AAV4CZS2"/>
<feature type="compositionally biased region" description="Acidic residues" evidence="5">
    <location>
        <begin position="378"/>
        <end position="388"/>
    </location>
</feature>
<keyword evidence="2 6" id="KW-0812">Transmembrane</keyword>
<feature type="transmembrane region" description="Helical" evidence="6">
    <location>
        <begin position="131"/>
        <end position="156"/>
    </location>
</feature>
<feature type="compositionally biased region" description="Basic and acidic residues" evidence="5">
    <location>
        <begin position="576"/>
        <end position="597"/>
    </location>
</feature>
<feature type="compositionally biased region" description="Basic and acidic residues" evidence="5">
    <location>
        <begin position="292"/>
        <end position="309"/>
    </location>
</feature>
<keyword evidence="3 6" id="KW-1133">Transmembrane helix</keyword>
<dbReference type="GO" id="GO:0016020">
    <property type="term" value="C:membrane"/>
    <property type="evidence" value="ECO:0007669"/>
    <property type="project" value="UniProtKB-SubCell"/>
</dbReference>
<evidence type="ECO:0000256" key="6">
    <source>
        <dbReference type="SAM" id="Phobius"/>
    </source>
</evidence>
<comment type="subcellular location">
    <subcellularLocation>
        <location evidence="1">Membrane</location>
        <topology evidence="1">Multi-pass membrane protein</topology>
    </subcellularLocation>
</comment>
<feature type="compositionally biased region" description="Basic residues" evidence="5">
    <location>
        <begin position="439"/>
        <end position="453"/>
    </location>
</feature>
<proteinExistence type="predicted"/>
<name>A0AAV4CZS2_9GAST</name>
<comment type="caution">
    <text evidence="7">The sequence shown here is derived from an EMBL/GenBank/DDBJ whole genome shotgun (WGS) entry which is preliminary data.</text>
</comment>
<feature type="region of interest" description="Disordered" evidence="5">
    <location>
        <begin position="292"/>
        <end position="624"/>
    </location>
</feature>
<evidence type="ECO:0000256" key="5">
    <source>
        <dbReference type="SAM" id="MobiDB-lite"/>
    </source>
</evidence>
<feature type="compositionally biased region" description="Basic residues" evidence="5">
    <location>
        <begin position="468"/>
        <end position="485"/>
    </location>
</feature>
<feature type="region of interest" description="Disordered" evidence="5">
    <location>
        <begin position="224"/>
        <end position="244"/>
    </location>
</feature>
<dbReference type="PANTHER" id="PTHR21284">
    <property type="entry name" value="EG:80H7.2 PROTEIN"/>
    <property type="match status" value="1"/>
</dbReference>
<feature type="compositionally biased region" description="Basic and acidic residues" evidence="5">
    <location>
        <begin position="520"/>
        <end position="530"/>
    </location>
</feature>
<protein>
    <submittedName>
        <fullName evidence="7">Claudin domain containing protein</fullName>
    </submittedName>
</protein>
<evidence type="ECO:0000313" key="8">
    <source>
        <dbReference type="Proteomes" id="UP000735302"/>
    </source>
</evidence>
<keyword evidence="4 6" id="KW-0472">Membrane</keyword>
<dbReference type="PANTHER" id="PTHR21284:SF12">
    <property type="entry name" value="EG:80H7.2 PROTEIN"/>
    <property type="match status" value="1"/>
</dbReference>
<evidence type="ECO:0000313" key="7">
    <source>
        <dbReference type="EMBL" id="GFO37409.1"/>
    </source>
</evidence>
<feature type="compositionally biased region" description="Basic and acidic residues" evidence="5">
    <location>
        <begin position="486"/>
        <end position="496"/>
    </location>
</feature>
<evidence type="ECO:0000256" key="3">
    <source>
        <dbReference type="ARBA" id="ARBA00022989"/>
    </source>
</evidence>
<sequence length="624" mass="69527">MALKSKTFTLLGIIFCVACLIALVISFASDRWVVSTETEVEGFKNLGLWSACFDQYRPPPWSLVDRTYEGCWWILDKELDLLRHYLIPDWFTATQVLVTLGLVFELLCLISQIVNSINCFPHSRFRDKISLGLSLTSGILHGLTGVLLTVAVILFGARASSSRSWLEKPDQNYLSWSFGLCVLAAFLAFIAMLCQLLEFARLRLELGHGDEPSVYLTDQAPPESRYAYSPQKVPPRNSIRASDRKPAYASRYFNGAANSYKGSQGSLIEPRPPDTLFAVSGAGEVYINRFSDYDKDKGDGYGRAPERQYGRAGSTAGNHSIARGNARNLSSANGAPDTRYRVGPTQASDPNTNSERSKSNSHPVLPEYVPKKDKTYTTDEDDESEDDIPEKPGLDSSDSDKCDHKSHGANKKKSSSNSNRDRSSSHSKRKKSAKDSDHHHRRSKKSSGNKKSKKGEELRDSDEESTSHHHRRRSSSKSKSKHRSRSRDLNTSRDSYDSNTTGGRGRSGSRSRKRSRSRSRSHDRGLDSSKKSGRKSASGSREGRSKKGKGALSKDDYWSDELSGFESSSKRRSNRSRQEEKAGGKANRDYSDGESMRGRSTVKSNRSVPGDSKPKGTYSSYYEY</sequence>
<dbReference type="Proteomes" id="UP000735302">
    <property type="component" value="Unassembled WGS sequence"/>
</dbReference>
<evidence type="ECO:0000256" key="4">
    <source>
        <dbReference type="ARBA" id="ARBA00023136"/>
    </source>
</evidence>
<feature type="compositionally biased region" description="Basic and acidic residues" evidence="5">
    <location>
        <begin position="389"/>
        <end position="406"/>
    </location>
</feature>
<evidence type="ECO:0000256" key="2">
    <source>
        <dbReference type="ARBA" id="ARBA00022692"/>
    </source>
</evidence>
<reference evidence="7 8" key="1">
    <citation type="journal article" date="2021" name="Elife">
        <title>Chloroplast acquisition without the gene transfer in kleptoplastic sea slugs, Plakobranchus ocellatus.</title>
        <authorList>
            <person name="Maeda T."/>
            <person name="Takahashi S."/>
            <person name="Yoshida T."/>
            <person name="Shimamura S."/>
            <person name="Takaki Y."/>
            <person name="Nagai Y."/>
            <person name="Toyoda A."/>
            <person name="Suzuki Y."/>
            <person name="Arimoto A."/>
            <person name="Ishii H."/>
            <person name="Satoh N."/>
            <person name="Nishiyama T."/>
            <person name="Hasebe M."/>
            <person name="Maruyama T."/>
            <person name="Minagawa J."/>
            <person name="Obokata J."/>
            <person name="Shigenobu S."/>
        </authorList>
    </citation>
    <scope>NUCLEOTIDE SEQUENCE [LARGE SCALE GENOMIC DNA]</scope>
</reference>
<gene>
    <name evidence="7" type="ORF">PoB_006391400</name>
</gene>